<evidence type="ECO:0000259" key="4">
    <source>
        <dbReference type="Pfam" id="PF00772"/>
    </source>
</evidence>
<proteinExistence type="predicted"/>
<dbReference type="InterPro" id="IPR007693">
    <property type="entry name" value="DNA_helicase_DnaB-like_N"/>
</dbReference>
<feature type="region of interest" description="Disordered" evidence="3">
    <location>
        <begin position="614"/>
        <end position="653"/>
    </location>
</feature>
<dbReference type="SUPFAM" id="SSF48024">
    <property type="entry name" value="N-terminal domain of DnaB helicase"/>
    <property type="match status" value="1"/>
</dbReference>
<evidence type="ECO:0000313" key="6">
    <source>
        <dbReference type="Proteomes" id="UP001526143"/>
    </source>
</evidence>
<dbReference type="Pfam" id="PF00772">
    <property type="entry name" value="DnaB"/>
    <property type="match status" value="1"/>
</dbReference>
<dbReference type="EMBL" id="JAOWRF010000302">
    <property type="protein sequence ID" value="MCV3216024.1"/>
    <property type="molecule type" value="Genomic_DNA"/>
</dbReference>
<dbReference type="InterPro" id="IPR036185">
    <property type="entry name" value="DNA_heli_DnaB-like_N_sf"/>
</dbReference>
<keyword evidence="6" id="KW-1185">Reference proteome</keyword>
<sequence>MSTTLSFDTFNDSLPPFNAEAEESILGGILLDENAIHRIKETLKPEHFYLDSHKTIYRACLKLADKDKKIQIPVVESYLRDNDLLSGIGGRNKIAALLDRTVSTVNIDGLSELVIDKAIRRGVIKIGSEIAKLGYSVNNEISEIMAALEKQTRSIIETSRYQTKEQAQRARHDQMLKDLTEINTTCGEPSYRFYKIKDLADKYEVSMKFLETLYLKSLASQCSKLLTYEELKEIAGGTIREWLLNGLVPKKSTICLVADGGVGKTKYAYSLAKLLIEGKPLGIFQPTGEKRKILFCQGDETELDMYQALETLGYSEGDVGKYVKICIGWTFENMPILIQELQDENFKPDFVVIDSLSSANRLSIFREGEMEYARPLLELAALATKYNCTFLVIHHTNKAGDTRGSTAIRNSVSEFWKLTQPTDSQSTKGDRILEIDKSRSRSCKKKYRLFFNSEDLSFSFLGEEIDQHSNNSESALKQKILGFFNTNRNKKYTALEVARELGTNYGHTRNSLSELKSDGLLSLILTPGKANQYFLSFEGGTAPTEKPVINVSPESLHNRGVQRNQQGVQHNQPPGAPGGCSAETTIYQDSASLHHLHPQNAIFSSPSTDFENKTSGGAVFSKSPELIKNNGSSAAPGAAPLDAGGAAPDERVNTQPRATNNTVENLCPRTGLPLPQPFEVKVESVLGTSICLVTPQKLRKKDGRMECRFEFEFANGATTKKSWALSKKEQATEIATKEINDRMKDAIKHSSRRYSVYQIVGEMLNPEEIWVEGCQCVEVPEHPVNSWWVFRTPAGDRIQVAGDNEFKLET</sequence>
<dbReference type="Pfam" id="PF13481">
    <property type="entry name" value="AAA_25"/>
    <property type="match status" value="1"/>
</dbReference>
<evidence type="ECO:0000313" key="5">
    <source>
        <dbReference type="EMBL" id="MCV3216024.1"/>
    </source>
</evidence>
<evidence type="ECO:0000256" key="1">
    <source>
        <dbReference type="ARBA" id="ARBA00022705"/>
    </source>
</evidence>
<dbReference type="Gene3D" id="1.10.860.10">
    <property type="entry name" value="DNAb Helicase, Chain A"/>
    <property type="match status" value="1"/>
</dbReference>
<feature type="region of interest" description="Disordered" evidence="3">
    <location>
        <begin position="561"/>
        <end position="583"/>
    </location>
</feature>
<dbReference type="RefSeq" id="WP_263747669.1">
    <property type="nucleotide sequence ID" value="NZ_JAOWRF010000302.1"/>
</dbReference>
<accession>A0ABT3B569</accession>
<dbReference type="InterPro" id="IPR016136">
    <property type="entry name" value="DNA_helicase_N/primase_C"/>
</dbReference>
<keyword evidence="2" id="KW-0238">DNA-binding</keyword>
<name>A0ABT3B569_9CYAN</name>
<dbReference type="InterPro" id="IPR027417">
    <property type="entry name" value="P-loop_NTPase"/>
</dbReference>
<gene>
    <name evidence="5" type="ORF">OGM63_21350</name>
</gene>
<keyword evidence="1" id="KW-0235">DNA replication</keyword>
<feature type="compositionally biased region" description="Low complexity" evidence="3">
    <location>
        <begin position="634"/>
        <end position="647"/>
    </location>
</feature>
<dbReference type="Proteomes" id="UP001526143">
    <property type="component" value="Unassembled WGS sequence"/>
</dbReference>
<comment type="caution">
    <text evidence="5">The sequence shown here is derived from an EMBL/GenBank/DDBJ whole genome shotgun (WGS) entry which is preliminary data.</text>
</comment>
<evidence type="ECO:0000256" key="2">
    <source>
        <dbReference type="ARBA" id="ARBA00023125"/>
    </source>
</evidence>
<evidence type="ECO:0000256" key="3">
    <source>
        <dbReference type="SAM" id="MobiDB-lite"/>
    </source>
</evidence>
<dbReference type="Gene3D" id="3.40.50.300">
    <property type="entry name" value="P-loop containing nucleotide triphosphate hydrolases"/>
    <property type="match status" value="1"/>
</dbReference>
<organism evidence="5 6">
    <name type="scientific">Plectonema radiosum NIES-515</name>
    <dbReference type="NCBI Taxonomy" id="2986073"/>
    <lineage>
        <taxon>Bacteria</taxon>
        <taxon>Bacillati</taxon>
        <taxon>Cyanobacteriota</taxon>
        <taxon>Cyanophyceae</taxon>
        <taxon>Oscillatoriophycideae</taxon>
        <taxon>Oscillatoriales</taxon>
        <taxon>Microcoleaceae</taxon>
        <taxon>Plectonema</taxon>
    </lineage>
</organism>
<feature type="compositionally biased region" description="Polar residues" evidence="3">
    <location>
        <begin position="561"/>
        <end position="572"/>
    </location>
</feature>
<feature type="domain" description="DNA helicase DnaB-like N-terminal" evidence="4">
    <location>
        <begin position="15"/>
        <end position="114"/>
    </location>
</feature>
<dbReference type="PANTHER" id="PTHR30153">
    <property type="entry name" value="REPLICATIVE DNA HELICASE DNAB"/>
    <property type="match status" value="1"/>
</dbReference>
<protein>
    <submittedName>
        <fullName evidence="5">AAA family ATPase</fullName>
    </submittedName>
</protein>
<dbReference type="PANTHER" id="PTHR30153:SF2">
    <property type="entry name" value="REPLICATIVE DNA HELICASE"/>
    <property type="match status" value="1"/>
</dbReference>
<dbReference type="SUPFAM" id="SSF52540">
    <property type="entry name" value="P-loop containing nucleoside triphosphate hydrolases"/>
    <property type="match status" value="1"/>
</dbReference>
<reference evidence="5 6" key="1">
    <citation type="submission" date="2022-10" db="EMBL/GenBank/DDBJ databases">
        <title>Identification of biosynthetic pathway for the production of the potent trypsin inhibitor radiosumin.</title>
        <authorList>
            <person name="Fewer D.P."/>
            <person name="Delbaje E."/>
            <person name="Ouyang X."/>
            <person name="Agostino P.D."/>
            <person name="Wahlsten M."/>
            <person name="Jokela J."/>
            <person name="Permi P."/>
            <person name="Haapaniemi E."/>
            <person name="Koistinen H."/>
        </authorList>
    </citation>
    <scope>NUCLEOTIDE SEQUENCE [LARGE SCALE GENOMIC DNA]</scope>
    <source>
        <strain evidence="5 6">NIES-515</strain>
    </source>
</reference>